<evidence type="ECO:0000313" key="9">
    <source>
        <dbReference type="EMBL" id="NEX47892.1"/>
    </source>
</evidence>
<organism evidence="9 10">
    <name type="scientific">Pseudotabrizicola algicola</name>
    <dbReference type="NCBI Taxonomy" id="2709381"/>
    <lineage>
        <taxon>Bacteria</taxon>
        <taxon>Pseudomonadati</taxon>
        <taxon>Pseudomonadota</taxon>
        <taxon>Alphaproteobacteria</taxon>
        <taxon>Rhodobacterales</taxon>
        <taxon>Paracoccaceae</taxon>
        <taxon>Pseudotabrizicola</taxon>
    </lineage>
</organism>
<keyword evidence="7" id="KW-0698">rRNA processing</keyword>
<keyword evidence="6 7" id="KW-0862">Zinc</keyword>
<evidence type="ECO:0000256" key="4">
    <source>
        <dbReference type="ARBA" id="ARBA00022759"/>
    </source>
</evidence>
<evidence type="ECO:0000313" key="10">
    <source>
        <dbReference type="Proteomes" id="UP000481421"/>
    </source>
</evidence>
<evidence type="ECO:0000256" key="6">
    <source>
        <dbReference type="ARBA" id="ARBA00022833"/>
    </source>
</evidence>
<keyword evidence="10" id="KW-1185">Reference proteome</keyword>
<evidence type="ECO:0000256" key="1">
    <source>
        <dbReference type="ARBA" id="ARBA00010875"/>
    </source>
</evidence>
<accession>A0A6B3RXN4</accession>
<dbReference type="EMBL" id="JAAIKE010000006">
    <property type="protein sequence ID" value="NEX47892.1"/>
    <property type="molecule type" value="Genomic_DNA"/>
</dbReference>
<comment type="similarity">
    <text evidence="1 7">Belongs to the endoribonuclease YbeY family.</text>
</comment>
<feature type="binding site" evidence="7">
    <location>
        <position position="135"/>
    </location>
    <ligand>
        <name>Zn(2+)</name>
        <dbReference type="ChEBI" id="CHEBI:29105"/>
        <note>catalytic</note>
    </ligand>
</feature>
<dbReference type="Gene3D" id="3.40.390.30">
    <property type="entry name" value="Metalloproteases ('zincins'), catalytic domain"/>
    <property type="match status" value="1"/>
</dbReference>
<dbReference type="InterPro" id="IPR020549">
    <property type="entry name" value="YbeY_CS"/>
</dbReference>
<evidence type="ECO:0000256" key="2">
    <source>
        <dbReference type="ARBA" id="ARBA00022722"/>
    </source>
</evidence>
<keyword evidence="5 7" id="KW-0378">Hydrolase</keyword>
<dbReference type="InterPro" id="IPR002036">
    <property type="entry name" value="YbeY"/>
</dbReference>
<keyword evidence="3 7" id="KW-0479">Metal-binding</keyword>
<protein>
    <recommendedName>
        <fullName evidence="7">Endoribonuclease YbeY</fullName>
        <ecNumber evidence="7">3.1.-.-</ecNumber>
    </recommendedName>
</protein>
<feature type="binding site" evidence="7">
    <location>
        <position position="131"/>
    </location>
    <ligand>
        <name>Zn(2+)</name>
        <dbReference type="ChEBI" id="CHEBI:29105"/>
        <note>catalytic</note>
    </ligand>
</feature>
<comment type="cofactor">
    <cofactor evidence="7">
        <name>Zn(2+)</name>
        <dbReference type="ChEBI" id="CHEBI:29105"/>
    </cofactor>
    <text evidence="7">Binds 1 zinc ion.</text>
</comment>
<dbReference type="Pfam" id="PF02130">
    <property type="entry name" value="YbeY"/>
    <property type="match status" value="1"/>
</dbReference>
<dbReference type="RefSeq" id="WP_164614058.1">
    <property type="nucleotide sequence ID" value="NZ_JAAIKE010000006.1"/>
</dbReference>
<keyword evidence="7" id="KW-0963">Cytoplasm</keyword>
<dbReference type="Proteomes" id="UP000481421">
    <property type="component" value="Unassembled WGS sequence"/>
</dbReference>
<dbReference type="PROSITE" id="PS01306">
    <property type="entry name" value="UPF0054"/>
    <property type="match status" value="1"/>
</dbReference>
<evidence type="ECO:0000256" key="5">
    <source>
        <dbReference type="ARBA" id="ARBA00022801"/>
    </source>
</evidence>
<dbReference type="NCBIfam" id="TIGR00043">
    <property type="entry name" value="rRNA maturation RNase YbeY"/>
    <property type="match status" value="1"/>
</dbReference>
<keyword evidence="7" id="KW-0690">Ribosome biogenesis</keyword>
<dbReference type="GO" id="GO:0004521">
    <property type="term" value="F:RNA endonuclease activity"/>
    <property type="evidence" value="ECO:0007669"/>
    <property type="project" value="UniProtKB-UniRule"/>
</dbReference>
<dbReference type="PANTHER" id="PTHR46986:SF1">
    <property type="entry name" value="ENDORIBONUCLEASE YBEY, CHLOROPLASTIC"/>
    <property type="match status" value="1"/>
</dbReference>
<dbReference type="GO" id="GO:0004222">
    <property type="term" value="F:metalloendopeptidase activity"/>
    <property type="evidence" value="ECO:0007669"/>
    <property type="project" value="InterPro"/>
</dbReference>
<reference evidence="9 10" key="1">
    <citation type="submission" date="2020-02" db="EMBL/GenBank/DDBJ databases">
        <title>Rhodobacter algicola sp. nov., isolated from microalga culture.</title>
        <authorList>
            <person name="Park C.-Y."/>
        </authorList>
    </citation>
    <scope>NUCLEOTIDE SEQUENCE [LARGE SCALE GENOMIC DNA]</scope>
    <source>
        <strain evidence="9 10">ETT8</strain>
    </source>
</reference>
<evidence type="ECO:0000256" key="8">
    <source>
        <dbReference type="SAM" id="MobiDB-lite"/>
    </source>
</evidence>
<evidence type="ECO:0000256" key="7">
    <source>
        <dbReference type="HAMAP-Rule" id="MF_00009"/>
    </source>
</evidence>
<dbReference type="PANTHER" id="PTHR46986">
    <property type="entry name" value="ENDORIBONUCLEASE YBEY, CHLOROPLASTIC"/>
    <property type="match status" value="1"/>
</dbReference>
<comment type="caution">
    <text evidence="9">The sequence shown here is derived from an EMBL/GenBank/DDBJ whole genome shotgun (WGS) entry which is preliminary data.</text>
</comment>
<evidence type="ECO:0000256" key="3">
    <source>
        <dbReference type="ARBA" id="ARBA00022723"/>
    </source>
</evidence>
<dbReference type="InterPro" id="IPR023091">
    <property type="entry name" value="MetalPrtase_cat_dom_sf_prd"/>
</dbReference>
<dbReference type="HAMAP" id="MF_00009">
    <property type="entry name" value="Endoribonucl_YbeY"/>
    <property type="match status" value="1"/>
</dbReference>
<proteinExistence type="inferred from homology"/>
<dbReference type="SUPFAM" id="SSF55486">
    <property type="entry name" value="Metalloproteases ('zincins'), catalytic domain"/>
    <property type="match status" value="1"/>
</dbReference>
<name>A0A6B3RXN4_9RHOB</name>
<feature type="binding site" evidence="7">
    <location>
        <position position="141"/>
    </location>
    <ligand>
        <name>Zn(2+)</name>
        <dbReference type="ChEBI" id="CHEBI:29105"/>
        <note>catalytic</note>
    </ligand>
</feature>
<dbReference type="AlphaFoldDB" id="A0A6B3RXN4"/>
<keyword evidence="2 7" id="KW-0540">Nuclease</keyword>
<keyword evidence="4 7" id="KW-0255">Endonuclease</keyword>
<comment type="subcellular location">
    <subcellularLocation>
        <location evidence="7">Cytoplasm</location>
    </subcellularLocation>
</comment>
<gene>
    <name evidence="7 9" type="primary">ybeY</name>
    <name evidence="9" type="ORF">G3572_16905</name>
</gene>
<dbReference type="GO" id="GO:0006364">
    <property type="term" value="P:rRNA processing"/>
    <property type="evidence" value="ECO:0007669"/>
    <property type="project" value="UniProtKB-UniRule"/>
</dbReference>
<dbReference type="EC" id="3.1.-.-" evidence="7"/>
<comment type="function">
    <text evidence="7">Single strand-specific metallo-endoribonuclease involved in late-stage 70S ribosome quality control and in maturation of the 3' terminus of the 16S rRNA.</text>
</comment>
<feature type="region of interest" description="Disordered" evidence="8">
    <location>
        <begin position="73"/>
        <end position="93"/>
    </location>
</feature>
<sequence>MEPLVDCVIEDARWEGPGLESLSLRAASAVLVALGLPQSGFTLCVMGCDDARISVLNAEFRGKPAPTNVLSWPSEELSEEGPGAEPARPLPGEAGEPWSLGDIAISFDTCLREAEAAGKPFADHVTHLVVHGVLHLLGYDHIDDADAELMEKHEVAILATLGVDDPY</sequence>
<dbReference type="GO" id="GO:0005737">
    <property type="term" value="C:cytoplasm"/>
    <property type="evidence" value="ECO:0007669"/>
    <property type="project" value="UniProtKB-SubCell"/>
</dbReference>
<dbReference type="GO" id="GO:0008270">
    <property type="term" value="F:zinc ion binding"/>
    <property type="evidence" value="ECO:0007669"/>
    <property type="project" value="UniProtKB-UniRule"/>
</dbReference>